<dbReference type="GO" id="GO:1902600">
    <property type="term" value="P:proton transmembrane transport"/>
    <property type="evidence" value="ECO:0007669"/>
    <property type="project" value="InterPro"/>
</dbReference>
<evidence type="ECO:0000256" key="5">
    <source>
        <dbReference type="ARBA" id="ARBA00022519"/>
    </source>
</evidence>
<feature type="transmembrane region" description="Helical" evidence="11">
    <location>
        <begin position="273"/>
        <end position="294"/>
    </location>
</feature>
<keyword evidence="3" id="KW-0050">Antiport</keyword>
<dbReference type="InterPro" id="IPR036291">
    <property type="entry name" value="NAD(P)-bd_dom_sf"/>
</dbReference>
<dbReference type="Pfam" id="PF02254">
    <property type="entry name" value="TrkA_N"/>
    <property type="match status" value="1"/>
</dbReference>
<gene>
    <name evidence="14" type="ORF">FEM41_07170</name>
</gene>
<feature type="transmembrane region" description="Helical" evidence="11">
    <location>
        <begin position="91"/>
        <end position="112"/>
    </location>
</feature>
<reference evidence="14 15" key="1">
    <citation type="submission" date="2019-05" db="EMBL/GenBank/DDBJ databases">
        <title>Complete genome sequence of Izhakiella calystegiae KSNA2, an endophyte isolated from beach morning glory (Calystegia soldanella).</title>
        <authorList>
            <person name="Jiang L."/>
            <person name="Jeong J.C."/>
            <person name="Kim C.Y."/>
            <person name="Kim D.H."/>
            <person name="Kim S.W."/>
            <person name="Lee j."/>
        </authorList>
    </citation>
    <scope>NUCLEOTIDE SEQUENCE [LARGE SCALE GENOMIC DNA]</scope>
    <source>
        <strain evidence="14 15">KSNA2</strain>
    </source>
</reference>
<evidence type="ECO:0000259" key="13">
    <source>
        <dbReference type="Pfam" id="PF02254"/>
    </source>
</evidence>
<feature type="transmembrane region" description="Helical" evidence="11">
    <location>
        <begin position="6"/>
        <end position="24"/>
    </location>
</feature>
<keyword evidence="7 11" id="KW-1133">Transmembrane helix</keyword>
<evidence type="ECO:0000256" key="6">
    <source>
        <dbReference type="ARBA" id="ARBA00022692"/>
    </source>
</evidence>
<dbReference type="PANTHER" id="PTHR32507">
    <property type="entry name" value="NA(+)/H(+) ANTIPORTER 1"/>
    <property type="match status" value="1"/>
</dbReference>
<evidence type="ECO:0000256" key="11">
    <source>
        <dbReference type="SAM" id="Phobius"/>
    </source>
</evidence>
<dbReference type="EMBL" id="CP040428">
    <property type="protein sequence ID" value="QCT19442.1"/>
    <property type="molecule type" value="Genomic_DNA"/>
</dbReference>
<evidence type="ECO:0000256" key="9">
    <source>
        <dbReference type="ARBA" id="ARBA00023136"/>
    </source>
</evidence>
<feature type="transmembrane region" description="Helical" evidence="11">
    <location>
        <begin position="300"/>
        <end position="321"/>
    </location>
</feature>
<evidence type="ECO:0000256" key="3">
    <source>
        <dbReference type="ARBA" id="ARBA00022449"/>
    </source>
</evidence>
<dbReference type="RefSeq" id="WP_138095325.1">
    <property type="nucleotide sequence ID" value="NZ_CP040428.1"/>
</dbReference>
<dbReference type="GO" id="GO:0015297">
    <property type="term" value="F:antiporter activity"/>
    <property type="evidence" value="ECO:0007669"/>
    <property type="project" value="UniProtKB-KW"/>
</dbReference>
<keyword evidence="6 11" id="KW-0812">Transmembrane</keyword>
<feature type="domain" description="Cation/H+ exchanger transmembrane" evidence="12">
    <location>
        <begin position="15"/>
        <end position="389"/>
    </location>
</feature>
<accession>A0A4P8YLT0</accession>
<feature type="domain" description="RCK N-terminal" evidence="13">
    <location>
        <begin position="402"/>
        <end position="496"/>
    </location>
</feature>
<organism evidence="14 15">
    <name type="scientific">Jejubacter calystegiae</name>
    <dbReference type="NCBI Taxonomy" id="2579935"/>
    <lineage>
        <taxon>Bacteria</taxon>
        <taxon>Pseudomonadati</taxon>
        <taxon>Pseudomonadota</taxon>
        <taxon>Gammaproteobacteria</taxon>
        <taxon>Enterobacterales</taxon>
        <taxon>Enterobacteriaceae</taxon>
        <taxon>Jejubacter</taxon>
    </lineage>
</organism>
<feature type="transmembrane region" description="Helical" evidence="11">
    <location>
        <begin position="366"/>
        <end position="389"/>
    </location>
</feature>
<name>A0A4P8YLT0_9ENTR</name>
<dbReference type="Gene3D" id="1.20.1530.20">
    <property type="match status" value="1"/>
</dbReference>
<feature type="transmembrane region" description="Helical" evidence="11">
    <location>
        <begin position="150"/>
        <end position="169"/>
    </location>
</feature>
<dbReference type="InterPro" id="IPR006153">
    <property type="entry name" value="Cation/H_exchanger_TM"/>
</dbReference>
<evidence type="ECO:0000256" key="8">
    <source>
        <dbReference type="ARBA" id="ARBA00023065"/>
    </source>
</evidence>
<dbReference type="PANTHER" id="PTHR32507:SF0">
    <property type="entry name" value="NA(+)_H(+) ANTIPORTER 2-RELATED"/>
    <property type="match status" value="1"/>
</dbReference>
<proteinExistence type="predicted"/>
<feature type="transmembrane region" description="Helical" evidence="11">
    <location>
        <begin position="61"/>
        <end position="79"/>
    </location>
</feature>
<dbReference type="SUPFAM" id="SSF51735">
    <property type="entry name" value="NAD(P)-binding Rossmann-fold domains"/>
    <property type="match status" value="1"/>
</dbReference>
<comment type="subcellular location">
    <subcellularLocation>
        <location evidence="1">Cell membrane</location>
        <topology evidence="1">Multi-pass membrane protein</topology>
    </subcellularLocation>
</comment>
<keyword evidence="9 11" id="KW-0472">Membrane</keyword>
<dbReference type="GO" id="GO:0006813">
    <property type="term" value="P:potassium ion transport"/>
    <property type="evidence" value="ECO:0007669"/>
    <property type="project" value="InterPro"/>
</dbReference>
<keyword evidence="5" id="KW-0997">Cell inner membrane</keyword>
<feature type="compositionally biased region" description="Low complexity" evidence="10">
    <location>
        <begin position="605"/>
        <end position="621"/>
    </location>
</feature>
<keyword evidence="4" id="KW-1003">Cell membrane</keyword>
<dbReference type="InterPro" id="IPR003148">
    <property type="entry name" value="RCK_N"/>
</dbReference>
<evidence type="ECO:0000256" key="4">
    <source>
        <dbReference type="ARBA" id="ARBA00022475"/>
    </source>
</evidence>
<evidence type="ECO:0000313" key="15">
    <source>
        <dbReference type="Proteomes" id="UP000302163"/>
    </source>
</evidence>
<feature type="region of interest" description="Disordered" evidence="10">
    <location>
        <begin position="595"/>
        <end position="621"/>
    </location>
</feature>
<feature type="transmembrane region" description="Helical" evidence="11">
    <location>
        <begin position="333"/>
        <end position="354"/>
    </location>
</feature>
<protein>
    <submittedName>
        <fullName evidence="14">Sodium:proton antiporter</fullName>
    </submittedName>
</protein>
<dbReference type="Pfam" id="PF00999">
    <property type="entry name" value="Na_H_Exchanger"/>
    <property type="match status" value="1"/>
</dbReference>
<keyword evidence="2" id="KW-0813">Transport</keyword>
<dbReference type="Proteomes" id="UP000302163">
    <property type="component" value="Chromosome"/>
</dbReference>
<dbReference type="AlphaFoldDB" id="A0A4P8YLT0"/>
<evidence type="ECO:0000259" key="12">
    <source>
        <dbReference type="Pfam" id="PF00999"/>
    </source>
</evidence>
<dbReference type="OrthoDB" id="570124at2"/>
<evidence type="ECO:0000256" key="1">
    <source>
        <dbReference type="ARBA" id="ARBA00004651"/>
    </source>
</evidence>
<feature type="transmembrane region" description="Helical" evidence="11">
    <location>
        <begin position="31"/>
        <end position="49"/>
    </location>
</feature>
<feature type="transmembrane region" description="Helical" evidence="11">
    <location>
        <begin position="219"/>
        <end position="239"/>
    </location>
</feature>
<dbReference type="InterPro" id="IPR038770">
    <property type="entry name" value="Na+/solute_symporter_sf"/>
</dbReference>
<dbReference type="GO" id="GO:0005886">
    <property type="term" value="C:plasma membrane"/>
    <property type="evidence" value="ECO:0007669"/>
    <property type="project" value="UniProtKB-SubCell"/>
</dbReference>
<evidence type="ECO:0000256" key="10">
    <source>
        <dbReference type="SAM" id="MobiDB-lite"/>
    </source>
</evidence>
<feature type="transmembrane region" description="Helical" evidence="11">
    <location>
        <begin position="118"/>
        <end position="138"/>
    </location>
</feature>
<sequence length="621" mass="67031">MELSAPLLLVVIAIASLAAQWLAWLTRLPAILPLLVMGILLGPVSHVLQPDHLFGDLLFPLVSLSVAIILFEGALTLRFDEIRGLGGVVRNLVSVGMLVTFCVVSLACWWILNLPPELAALVGAVTVVTGPTVIAPLMRVVRPNAAINQVLRWEGIVIDPVGAIFTLLVFEFITLRQAAGSLLHLPGTLAWTVGVGLAAGALFGWLLGTALKRVWIPGYLQNFGVLAIVLLTFGVSNALADESGLLAVTVMGIWLANMRDLDISDILAFKEELSALLISALFVILASRLDLLAIKEMGWPLLGLLLVVQFIARPLCIIASTLGSTLPWRDRMLLCWIAPRGIVAAAVGSLFALTLQRNGYQGADRLVTVVFAIIIGTVVLQSLTSAWLARLLRVQQSKPKGVMIIGANAVARMLAKALIKQDIPVLVTDNSWEYYRQARMEGLPAYYGNAWSEHAENYLDLSGTAQVLALSPNRHQNALAVYHFSHLFGDERVWAIRSGSALKGRSSSSESARFRRNERLFSEEVTWSRLSGLLSKGAVIKATRLNANFGWLEYLEKHRGIIPLFALREDGSPMPLNGKSSPPLPCTLIALVEQPGSKNGAGTGKSASLSSKAEISSNSGH</sequence>
<keyword evidence="8" id="KW-0406">Ion transport</keyword>
<feature type="transmembrane region" description="Helical" evidence="11">
    <location>
        <begin position="189"/>
        <end position="207"/>
    </location>
</feature>
<dbReference type="KEGG" id="izh:FEM41_07170"/>
<evidence type="ECO:0000313" key="14">
    <source>
        <dbReference type="EMBL" id="QCT19442.1"/>
    </source>
</evidence>
<evidence type="ECO:0000256" key="7">
    <source>
        <dbReference type="ARBA" id="ARBA00022989"/>
    </source>
</evidence>
<evidence type="ECO:0000256" key="2">
    <source>
        <dbReference type="ARBA" id="ARBA00022448"/>
    </source>
</evidence>
<keyword evidence="15" id="KW-1185">Reference proteome</keyword>
<dbReference type="Gene3D" id="3.40.50.720">
    <property type="entry name" value="NAD(P)-binding Rossmann-like Domain"/>
    <property type="match status" value="1"/>
</dbReference>